<dbReference type="Gene3D" id="3.10.20.90">
    <property type="entry name" value="Phosphatidylinositol 3-kinase Catalytic Subunit, Chain A, domain 1"/>
    <property type="match status" value="1"/>
</dbReference>
<keyword evidence="4" id="KW-1185">Reference proteome</keyword>
<dbReference type="GO" id="GO:0043130">
    <property type="term" value="F:ubiquitin binding"/>
    <property type="evidence" value="ECO:0007669"/>
    <property type="project" value="TreeGrafter"/>
</dbReference>
<dbReference type="InterPro" id="IPR003903">
    <property type="entry name" value="UIM_dom"/>
</dbReference>
<dbReference type="CDD" id="cd02958">
    <property type="entry name" value="UAS"/>
    <property type="match status" value="1"/>
</dbReference>
<feature type="region of interest" description="Disordered" evidence="1">
    <location>
        <begin position="393"/>
        <end position="420"/>
    </location>
</feature>
<dbReference type="GO" id="GO:0043161">
    <property type="term" value="P:proteasome-mediated ubiquitin-dependent protein catabolic process"/>
    <property type="evidence" value="ECO:0007669"/>
    <property type="project" value="TreeGrafter"/>
</dbReference>
<gene>
    <name evidence="3" type="ORF">FF38_03955</name>
</gene>
<dbReference type="InterPro" id="IPR050730">
    <property type="entry name" value="UBX_domain-protein"/>
</dbReference>
<proteinExistence type="predicted"/>
<protein>
    <recommendedName>
        <fullName evidence="2">UBX domain-containing protein</fullName>
    </recommendedName>
</protein>
<organism evidence="3 4">
    <name type="scientific">Lucilia cuprina</name>
    <name type="common">Green bottle fly</name>
    <name type="synonym">Australian sheep blowfly</name>
    <dbReference type="NCBI Taxonomy" id="7375"/>
    <lineage>
        <taxon>Eukaryota</taxon>
        <taxon>Metazoa</taxon>
        <taxon>Ecdysozoa</taxon>
        <taxon>Arthropoda</taxon>
        <taxon>Hexapoda</taxon>
        <taxon>Insecta</taxon>
        <taxon>Pterygota</taxon>
        <taxon>Neoptera</taxon>
        <taxon>Endopterygota</taxon>
        <taxon>Diptera</taxon>
        <taxon>Brachycera</taxon>
        <taxon>Muscomorpha</taxon>
        <taxon>Oestroidea</taxon>
        <taxon>Calliphoridae</taxon>
        <taxon>Luciliinae</taxon>
        <taxon>Lucilia</taxon>
    </lineage>
</organism>
<dbReference type="InterPro" id="IPR001012">
    <property type="entry name" value="UBX_dom"/>
</dbReference>
<dbReference type="InterPro" id="IPR006577">
    <property type="entry name" value="UAS"/>
</dbReference>
<dbReference type="SMART" id="SM00594">
    <property type="entry name" value="UAS"/>
    <property type="match status" value="1"/>
</dbReference>
<dbReference type="STRING" id="7375.A0A0L0CDM0"/>
<dbReference type="Gene3D" id="3.40.30.10">
    <property type="entry name" value="Glutaredoxin"/>
    <property type="match status" value="1"/>
</dbReference>
<dbReference type="Gene3D" id="1.10.8.10">
    <property type="entry name" value="DNA helicase RuvA subunit, C-terminal domain"/>
    <property type="match status" value="1"/>
</dbReference>
<evidence type="ECO:0000259" key="2">
    <source>
        <dbReference type="PROSITE" id="PS50033"/>
    </source>
</evidence>
<dbReference type="InterPro" id="IPR029071">
    <property type="entry name" value="Ubiquitin-like_domsf"/>
</dbReference>
<sequence>QRNFQNTSNTILKRDYNMSQTPDELVQSVCEVTGTNEAEAKHLLAACNNDVEAAVALFFEGGGVATATEDAEANLPLIDDDDGVRAPIAPIREQLIGPEDDNFYAAAPPPPTGRLARSASRRVKVCPLRDFAREGALMEEQLQASGSYVALNNLYETASNSRASSRRNRAADMVTAAQASEPKKSRLEDLYRPPTDIAYAGTFQAARSRAEALKQWLLVNVQSDSFDSQLLNRDVWPDKALRKLMKRQFLLWQVDSDSSEGRRFVAFYHCAKLPYLCVIDPRTGEEIWKSSNPKQSTILNDLKQFLIDHKDFSQELEDDMGPSTSSKRTATAICLDSDGEEAGGSKFNIDEDDGNSNASSSSHTNKGNPKKRNKIMELSEEEQIALAIRNSMQENGGAAAKQRKSNGSASNAELADDDAASDFGSVEEFVEDDTKSACERTSYEEQLGSNKDELTMLKLRLINAAGADEVVQLRWPSDTKLEVLRSYITQCHSHIPKCGYKLICAFPRKTLETENNDSTLKEFGLHPSANLHITLDD</sequence>
<dbReference type="PROSITE" id="PS50330">
    <property type="entry name" value="UIM"/>
    <property type="match status" value="1"/>
</dbReference>
<name>A0A0L0CDM0_LUCCU</name>
<evidence type="ECO:0000313" key="3">
    <source>
        <dbReference type="EMBL" id="KNC30346.1"/>
    </source>
</evidence>
<dbReference type="CDD" id="cd01767">
    <property type="entry name" value="UBX"/>
    <property type="match status" value="1"/>
</dbReference>
<feature type="domain" description="UBX" evidence="2">
    <location>
        <begin position="450"/>
        <end position="533"/>
    </location>
</feature>
<dbReference type="Pfam" id="PF00789">
    <property type="entry name" value="UBX"/>
    <property type="match status" value="1"/>
</dbReference>
<dbReference type="Proteomes" id="UP000037069">
    <property type="component" value="Unassembled WGS sequence"/>
</dbReference>
<comment type="caution">
    <text evidence="3">The sequence shown here is derived from an EMBL/GenBank/DDBJ whole genome shotgun (WGS) entry which is preliminary data.</text>
</comment>
<accession>A0A0L0CDM0</accession>
<dbReference type="GO" id="GO:0005634">
    <property type="term" value="C:nucleus"/>
    <property type="evidence" value="ECO:0007669"/>
    <property type="project" value="TreeGrafter"/>
</dbReference>
<dbReference type="Pfam" id="PF13899">
    <property type="entry name" value="Thioredoxin_7"/>
    <property type="match status" value="1"/>
</dbReference>
<dbReference type="CDD" id="cd14348">
    <property type="entry name" value="UBA_p47"/>
    <property type="match status" value="1"/>
</dbReference>
<dbReference type="OMA" id="CAFPRKS"/>
<dbReference type="InterPro" id="IPR009060">
    <property type="entry name" value="UBA-like_sf"/>
</dbReference>
<dbReference type="SUPFAM" id="SSF54236">
    <property type="entry name" value="Ubiquitin-like"/>
    <property type="match status" value="1"/>
</dbReference>
<feature type="compositionally biased region" description="Polar residues" evidence="1">
    <location>
        <begin position="355"/>
        <end position="367"/>
    </location>
</feature>
<feature type="non-terminal residue" evidence="3">
    <location>
        <position position="1"/>
    </location>
</feature>
<dbReference type="AlphaFoldDB" id="A0A0L0CDM0"/>
<dbReference type="Pfam" id="PF14555">
    <property type="entry name" value="UBA_4"/>
    <property type="match status" value="1"/>
</dbReference>
<dbReference type="InterPro" id="IPR036249">
    <property type="entry name" value="Thioredoxin-like_sf"/>
</dbReference>
<dbReference type="PANTHER" id="PTHR23322:SF6">
    <property type="entry name" value="UBX DOMAIN-CONTAINING PROTEIN 7"/>
    <property type="match status" value="1"/>
</dbReference>
<dbReference type="SUPFAM" id="SSF52833">
    <property type="entry name" value="Thioredoxin-like"/>
    <property type="match status" value="1"/>
</dbReference>
<dbReference type="PROSITE" id="PS50033">
    <property type="entry name" value="UBX"/>
    <property type="match status" value="1"/>
</dbReference>
<evidence type="ECO:0000313" key="4">
    <source>
        <dbReference type="Proteomes" id="UP000037069"/>
    </source>
</evidence>
<dbReference type="EMBL" id="JRES01000536">
    <property type="protein sequence ID" value="KNC30346.1"/>
    <property type="molecule type" value="Genomic_DNA"/>
</dbReference>
<dbReference type="PANTHER" id="PTHR23322">
    <property type="entry name" value="FAS-ASSOCIATED PROTEIN"/>
    <property type="match status" value="1"/>
</dbReference>
<dbReference type="OrthoDB" id="270602at2759"/>
<evidence type="ECO:0000256" key="1">
    <source>
        <dbReference type="SAM" id="MobiDB-lite"/>
    </source>
</evidence>
<dbReference type="SUPFAM" id="SSF46934">
    <property type="entry name" value="UBA-like"/>
    <property type="match status" value="1"/>
</dbReference>
<feature type="region of interest" description="Disordered" evidence="1">
    <location>
        <begin position="338"/>
        <end position="373"/>
    </location>
</feature>
<reference evidence="3 4" key="1">
    <citation type="journal article" date="2015" name="Nat. Commun.">
        <title>Lucilia cuprina genome unlocks parasitic fly biology to underpin future interventions.</title>
        <authorList>
            <person name="Anstead C.A."/>
            <person name="Korhonen P.K."/>
            <person name="Young N.D."/>
            <person name="Hall R.S."/>
            <person name="Jex A.R."/>
            <person name="Murali S.C."/>
            <person name="Hughes D.S."/>
            <person name="Lee S.F."/>
            <person name="Perry T."/>
            <person name="Stroehlein A.J."/>
            <person name="Ansell B.R."/>
            <person name="Breugelmans B."/>
            <person name="Hofmann A."/>
            <person name="Qu J."/>
            <person name="Dugan S."/>
            <person name="Lee S.L."/>
            <person name="Chao H."/>
            <person name="Dinh H."/>
            <person name="Han Y."/>
            <person name="Doddapaneni H.V."/>
            <person name="Worley K.C."/>
            <person name="Muzny D.M."/>
            <person name="Ioannidis P."/>
            <person name="Waterhouse R.M."/>
            <person name="Zdobnov E.M."/>
            <person name="James P.J."/>
            <person name="Bagnall N.H."/>
            <person name="Kotze A.C."/>
            <person name="Gibbs R.A."/>
            <person name="Richards S."/>
            <person name="Batterham P."/>
            <person name="Gasser R.B."/>
        </authorList>
    </citation>
    <scope>NUCLEOTIDE SEQUENCE [LARGE SCALE GENOMIC DNA]</scope>
    <source>
        <strain evidence="3 4">LS</strain>
        <tissue evidence="3">Full body</tissue>
    </source>
</reference>